<reference evidence="17 18" key="1">
    <citation type="journal article" date="2020" name="Genome Biol. Evol.">
        <title>A new high-quality draft genome assembly of the Chinese cordyceps Ophiocordyceps sinensis.</title>
        <authorList>
            <person name="Shu R."/>
            <person name="Zhang J."/>
            <person name="Meng Q."/>
            <person name="Zhang H."/>
            <person name="Zhou G."/>
            <person name="Li M."/>
            <person name="Wu P."/>
            <person name="Zhao Y."/>
            <person name="Chen C."/>
            <person name="Qin Q."/>
        </authorList>
    </citation>
    <scope>NUCLEOTIDE SEQUENCE [LARGE SCALE GENOMIC DNA]</scope>
    <source>
        <strain evidence="17 18">IOZ07</strain>
    </source>
</reference>
<evidence type="ECO:0000256" key="3">
    <source>
        <dbReference type="ARBA" id="ARBA00022448"/>
    </source>
</evidence>
<evidence type="ECO:0000256" key="5">
    <source>
        <dbReference type="ARBA" id="ARBA00022692"/>
    </source>
</evidence>
<evidence type="ECO:0000256" key="13">
    <source>
        <dbReference type="SAM" id="Coils"/>
    </source>
</evidence>
<dbReference type="Gene3D" id="1.20.120.350">
    <property type="entry name" value="Voltage-gated potassium channels. Chain C"/>
    <property type="match status" value="1"/>
</dbReference>
<evidence type="ECO:0000256" key="14">
    <source>
        <dbReference type="SAM" id="MobiDB-lite"/>
    </source>
</evidence>
<dbReference type="GO" id="GO:0005886">
    <property type="term" value="C:plasma membrane"/>
    <property type="evidence" value="ECO:0007669"/>
    <property type="project" value="UniProtKB-SubCell"/>
</dbReference>
<evidence type="ECO:0000256" key="12">
    <source>
        <dbReference type="ARBA" id="ARBA00031989"/>
    </source>
</evidence>
<dbReference type="AlphaFoldDB" id="A0A8H4PPU9"/>
<feature type="transmembrane region" description="Helical" evidence="15">
    <location>
        <begin position="156"/>
        <end position="176"/>
    </location>
</feature>
<evidence type="ECO:0000259" key="16">
    <source>
        <dbReference type="Pfam" id="PF00520"/>
    </source>
</evidence>
<evidence type="ECO:0000256" key="8">
    <source>
        <dbReference type="ARBA" id="ARBA00023054"/>
    </source>
</evidence>
<evidence type="ECO:0000256" key="6">
    <source>
        <dbReference type="ARBA" id="ARBA00022882"/>
    </source>
</evidence>
<keyword evidence="18" id="KW-1185">Reference proteome</keyword>
<dbReference type="InterPro" id="IPR005821">
    <property type="entry name" value="Ion_trans_dom"/>
</dbReference>
<evidence type="ECO:0000256" key="11">
    <source>
        <dbReference type="ARBA" id="ARBA00023303"/>
    </source>
</evidence>
<keyword evidence="11" id="KW-0407">Ion channel</keyword>
<evidence type="ECO:0000256" key="10">
    <source>
        <dbReference type="ARBA" id="ARBA00023136"/>
    </source>
</evidence>
<name>A0A8H4PPU9_9HYPO</name>
<feature type="compositionally biased region" description="Low complexity" evidence="14">
    <location>
        <begin position="30"/>
        <end position="45"/>
    </location>
</feature>
<keyword evidence="5 15" id="KW-0812">Transmembrane</keyword>
<keyword evidence="8 13" id="KW-0175">Coiled coil</keyword>
<protein>
    <recommendedName>
        <fullName evidence="2">Voltage-gated hydrogen channel 1</fullName>
    </recommendedName>
    <alternativeName>
        <fullName evidence="12">Hydrogen voltage-gated channel 1</fullName>
    </alternativeName>
</protein>
<evidence type="ECO:0000256" key="2">
    <source>
        <dbReference type="ARBA" id="ARBA00015897"/>
    </source>
</evidence>
<feature type="transmembrane region" description="Helical" evidence="15">
    <location>
        <begin position="85"/>
        <end position="108"/>
    </location>
</feature>
<keyword evidence="6" id="KW-0851">Voltage-gated channel</keyword>
<dbReference type="Proteomes" id="UP000557566">
    <property type="component" value="Unassembled WGS sequence"/>
</dbReference>
<keyword evidence="7 15" id="KW-1133">Transmembrane helix</keyword>
<keyword evidence="3" id="KW-0813">Transport</keyword>
<feature type="region of interest" description="Disordered" evidence="14">
    <location>
        <begin position="22"/>
        <end position="66"/>
    </location>
</feature>
<dbReference type="GO" id="GO:0030171">
    <property type="term" value="F:voltage-gated proton channel activity"/>
    <property type="evidence" value="ECO:0007669"/>
    <property type="project" value="InterPro"/>
</dbReference>
<dbReference type="PANTHER" id="PTHR46480">
    <property type="entry name" value="F20B24.22"/>
    <property type="match status" value="1"/>
</dbReference>
<gene>
    <name evidence="17" type="ORF">G6O67_004675</name>
</gene>
<sequence>MMPDHGASAPLLPSTAASYYHHHHHHHNLHSAAAPPHDASASTDDLASHPADPTHDESPAAAARRHVAHLRKTGRRLLNSRKKHYLVMAVVTLDAAALLANVFIRLIACEMRQRHEPWVQAVTSALETAALTISCLFMLELAACLFAYGLRSYLSHWFHVFDAGVIVLSFIIDVGFRGLAESIGSLVIVLRLWRLAKISEEVVVGATERMELLEHHLEELEVENRYLRSQLGLEPIEHSGHE</sequence>
<dbReference type="GO" id="GO:0034702">
    <property type="term" value="C:monoatomic ion channel complex"/>
    <property type="evidence" value="ECO:0007669"/>
    <property type="project" value="UniProtKB-KW"/>
</dbReference>
<feature type="domain" description="Ion transport" evidence="16">
    <location>
        <begin position="101"/>
        <end position="198"/>
    </location>
</feature>
<organism evidence="17 18">
    <name type="scientific">Ophiocordyceps sinensis</name>
    <dbReference type="NCBI Taxonomy" id="72228"/>
    <lineage>
        <taxon>Eukaryota</taxon>
        <taxon>Fungi</taxon>
        <taxon>Dikarya</taxon>
        <taxon>Ascomycota</taxon>
        <taxon>Pezizomycotina</taxon>
        <taxon>Sordariomycetes</taxon>
        <taxon>Hypocreomycetidae</taxon>
        <taxon>Hypocreales</taxon>
        <taxon>Ophiocordycipitaceae</taxon>
        <taxon>Ophiocordyceps</taxon>
    </lineage>
</organism>
<dbReference type="InterPro" id="IPR031846">
    <property type="entry name" value="Hvcn1"/>
</dbReference>
<evidence type="ECO:0000256" key="15">
    <source>
        <dbReference type="SAM" id="Phobius"/>
    </source>
</evidence>
<evidence type="ECO:0000256" key="7">
    <source>
        <dbReference type="ARBA" id="ARBA00022989"/>
    </source>
</evidence>
<dbReference type="OrthoDB" id="427456at2759"/>
<evidence type="ECO:0000313" key="18">
    <source>
        <dbReference type="Proteomes" id="UP000557566"/>
    </source>
</evidence>
<dbReference type="InterPro" id="IPR027359">
    <property type="entry name" value="Volt_channel_dom_sf"/>
</dbReference>
<proteinExistence type="predicted"/>
<accession>A0A8H4PPU9</accession>
<keyword evidence="4" id="KW-1003">Cell membrane</keyword>
<comment type="subcellular location">
    <subcellularLocation>
        <location evidence="1">Cell membrane</location>
        <topology evidence="1">Multi-pass membrane protein</topology>
    </subcellularLocation>
</comment>
<evidence type="ECO:0000256" key="1">
    <source>
        <dbReference type="ARBA" id="ARBA00004651"/>
    </source>
</evidence>
<dbReference type="Pfam" id="PF00520">
    <property type="entry name" value="Ion_trans"/>
    <property type="match status" value="1"/>
</dbReference>
<dbReference type="EMBL" id="JAAVMX010000005">
    <property type="protein sequence ID" value="KAF4508270.1"/>
    <property type="molecule type" value="Genomic_DNA"/>
</dbReference>
<feature type="transmembrane region" description="Helical" evidence="15">
    <location>
        <begin position="129"/>
        <end position="150"/>
    </location>
</feature>
<evidence type="ECO:0000313" key="17">
    <source>
        <dbReference type="EMBL" id="KAF4508270.1"/>
    </source>
</evidence>
<evidence type="ECO:0000256" key="9">
    <source>
        <dbReference type="ARBA" id="ARBA00023065"/>
    </source>
</evidence>
<dbReference type="PANTHER" id="PTHR46480:SF1">
    <property type="entry name" value="VOLTAGE-GATED HYDROGEN CHANNEL 1"/>
    <property type="match status" value="1"/>
</dbReference>
<keyword evidence="10 15" id="KW-0472">Membrane</keyword>
<feature type="coiled-coil region" evidence="13">
    <location>
        <begin position="203"/>
        <end position="230"/>
    </location>
</feature>
<comment type="caution">
    <text evidence="17">The sequence shown here is derived from an EMBL/GenBank/DDBJ whole genome shotgun (WGS) entry which is preliminary data.</text>
</comment>
<keyword evidence="9" id="KW-0406">Ion transport</keyword>
<evidence type="ECO:0000256" key="4">
    <source>
        <dbReference type="ARBA" id="ARBA00022475"/>
    </source>
</evidence>